<dbReference type="GeneID" id="19305795"/>
<organism evidence="2 3">
    <name type="scientific">Gloeophyllum trabeum (strain ATCC 11539 / FP-39264 / Madison 617)</name>
    <name type="common">Brown rot fungus</name>
    <dbReference type="NCBI Taxonomy" id="670483"/>
    <lineage>
        <taxon>Eukaryota</taxon>
        <taxon>Fungi</taxon>
        <taxon>Dikarya</taxon>
        <taxon>Basidiomycota</taxon>
        <taxon>Agaricomycotina</taxon>
        <taxon>Agaricomycetes</taxon>
        <taxon>Gloeophyllales</taxon>
        <taxon>Gloeophyllaceae</taxon>
        <taxon>Gloeophyllum</taxon>
    </lineage>
</organism>
<feature type="non-terminal residue" evidence="2">
    <location>
        <position position="121"/>
    </location>
</feature>
<dbReference type="EMBL" id="KB469299">
    <property type="protein sequence ID" value="EPQ57609.1"/>
    <property type="molecule type" value="Genomic_DNA"/>
</dbReference>
<dbReference type="Pfam" id="PF00651">
    <property type="entry name" value="BTB"/>
    <property type="match status" value="1"/>
</dbReference>
<gene>
    <name evidence="2" type="ORF">GLOTRDRAFT_37773</name>
</gene>
<dbReference type="Gene3D" id="3.30.710.10">
    <property type="entry name" value="Potassium Channel Kv1.1, Chain A"/>
    <property type="match status" value="1"/>
</dbReference>
<reference evidence="2 3" key="1">
    <citation type="journal article" date="2012" name="Science">
        <title>The Paleozoic origin of enzymatic lignin decomposition reconstructed from 31 fungal genomes.</title>
        <authorList>
            <person name="Floudas D."/>
            <person name="Binder M."/>
            <person name="Riley R."/>
            <person name="Barry K."/>
            <person name="Blanchette R.A."/>
            <person name="Henrissat B."/>
            <person name="Martinez A.T."/>
            <person name="Otillar R."/>
            <person name="Spatafora J.W."/>
            <person name="Yadav J.S."/>
            <person name="Aerts A."/>
            <person name="Benoit I."/>
            <person name="Boyd A."/>
            <person name="Carlson A."/>
            <person name="Copeland A."/>
            <person name="Coutinho P.M."/>
            <person name="de Vries R.P."/>
            <person name="Ferreira P."/>
            <person name="Findley K."/>
            <person name="Foster B."/>
            <person name="Gaskell J."/>
            <person name="Glotzer D."/>
            <person name="Gorecki P."/>
            <person name="Heitman J."/>
            <person name="Hesse C."/>
            <person name="Hori C."/>
            <person name="Igarashi K."/>
            <person name="Jurgens J.A."/>
            <person name="Kallen N."/>
            <person name="Kersten P."/>
            <person name="Kohler A."/>
            <person name="Kuees U."/>
            <person name="Kumar T.K.A."/>
            <person name="Kuo A."/>
            <person name="LaButti K."/>
            <person name="Larrondo L.F."/>
            <person name="Lindquist E."/>
            <person name="Ling A."/>
            <person name="Lombard V."/>
            <person name="Lucas S."/>
            <person name="Lundell T."/>
            <person name="Martin R."/>
            <person name="McLaughlin D.J."/>
            <person name="Morgenstern I."/>
            <person name="Morin E."/>
            <person name="Murat C."/>
            <person name="Nagy L.G."/>
            <person name="Nolan M."/>
            <person name="Ohm R.A."/>
            <person name="Patyshakuliyeva A."/>
            <person name="Rokas A."/>
            <person name="Ruiz-Duenas F.J."/>
            <person name="Sabat G."/>
            <person name="Salamov A."/>
            <person name="Samejima M."/>
            <person name="Schmutz J."/>
            <person name="Slot J.C."/>
            <person name="St John F."/>
            <person name="Stenlid J."/>
            <person name="Sun H."/>
            <person name="Sun S."/>
            <person name="Syed K."/>
            <person name="Tsang A."/>
            <person name="Wiebenga A."/>
            <person name="Young D."/>
            <person name="Pisabarro A."/>
            <person name="Eastwood D.C."/>
            <person name="Martin F."/>
            <person name="Cullen D."/>
            <person name="Grigoriev I.V."/>
            <person name="Hibbett D.S."/>
        </authorList>
    </citation>
    <scope>NUCLEOTIDE SEQUENCE [LARGE SCALE GENOMIC DNA]</scope>
    <source>
        <strain evidence="2 3">ATCC 11539</strain>
    </source>
</reference>
<dbReference type="AlphaFoldDB" id="S7RWC3"/>
<dbReference type="RefSeq" id="XP_007863903.1">
    <property type="nucleotide sequence ID" value="XM_007865712.1"/>
</dbReference>
<accession>S7RWC3</accession>
<evidence type="ECO:0000313" key="3">
    <source>
        <dbReference type="Proteomes" id="UP000030669"/>
    </source>
</evidence>
<name>S7RWC3_GLOTA</name>
<dbReference type="OrthoDB" id="3238622at2759"/>
<sequence>MQVEKPETSITYHPLFCSEEANVVLGCKDGSMYFRLHAFTLKTASSWFRAMFTLPQCSDTATITSSPAASDVIRLDEDAPTLEALFRMICGLPIPPLDSYDTIEPLLYAADKYDMPGPISI</sequence>
<dbReference type="PROSITE" id="PS50097">
    <property type="entry name" value="BTB"/>
    <property type="match status" value="1"/>
</dbReference>
<dbReference type="eggNOG" id="ENOG502SJ9A">
    <property type="taxonomic scope" value="Eukaryota"/>
</dbReference>
<dbReference type="KEGG" id="gtr:GLOTRDRAFT_37773"/>
<dbReference type="SUPFAM" id="SSF54695">
    <property type="entry name" value="POZ domain"/>
    <property type="match status" value="1"/>
</dbReference>
<dbReference type="STRING" id="670483.S7RWC3"/>
<evidence type="ECO:0000313" key="2">
    <source>
        <dbReference type="EMBL" id="EPQ57609.1"/>
    </source>
</evidence>
<dbReference type="Proteomes" id="UP000030669">
    <property type="component" value="Unassembled WGS sequence"/>
</dbReference>
<evidence type="ECO:0000259" key="1">
    <source>
        <dbReference type="PROSITE" id="PS50097"/>
    </source>
</evidence>
<protein>
    <recommendedName>
        <fullName evidence="1">BTB domain-containing protein</fullName>
    </recommendedName>
</protein>
<dbReference type="CDD" id="cd18186">
    <property type="entry name" value="BTB_POZ_ZBTB_KLHL-like"/>
    <property type="match status" value="1"/>
</dbReference>
<proteinExistence type="predicted"/>
<dbReference type="HOGENOM" id="CLU_2043628_0_0_1"/>
<dbReference type="InterPro" id="IPR011333">
    <property type="entry name" value="SKP1/BTB/POZ_sf"/>
</dbReference>
<keyword evidence="3" id="KW-1185">Reference proteome</keyword>
<feature type="domain" description="BTB" evidence="1">
    <location>
        <begin position="21"/>
        <end position="89"/>
    </location>
</feature>
<dbReference type="InterPro" id="IPR000210">
    <property type="entry name" value="BTB/POZ_dom"/>
</dbReference>